<comment type="caution">
    <text evidence="2">The sequence shown here is derived from an EMBL/GenBank/DDBJ whole genome shotgun (WGS) entry which is preliminary data.</text>
</comment>
<keyword evidence="1" id="KW-1133">Transmembrane helix</keyword>
<dbReference type="Proteomes" id="UP001208656">
    <property type="component" value="Unassembled WGS sequence"/>
</dbReference>
<dbReference type="RefSeq" id="WP_263061405.1">
    <property type="nucleotide sequence ID" value="NZ_JAOUSE010000014.1"/>
</dbReference>
<keyword evidence="3" id="KW-1185">Reference proteome</keyword>
<feature type="transmembrane region" description="Helical" evidence="1">
    <location>
        <begin position="82"/>
        <end position="104"/>
    </location>
</feature>
<keyword evidence="1" id="KW-0812">Transmembrane</keyword>
<dbReference type="PANTHER" id="PTHR35337:SF1">
    <property type="entry name" value="SLR1478 PROTEIN"/>
    <property type="match status" value="1"/>
</dbReference>
<organism evidence="2 3">
    <name type="scientific">Pallidibacillus thermolactis</name>
    <dbReference type="NCBI Taxonomy" id="251051"/>
    <lineage>
        <taxon>Bacteria</taxon>
        <taxon>Bacillati</taxon>
        <taxon>Bacillota</taxon>
        <taxon>Bacilli</taxon>
        <taxon>Bacillales</taxon>
        <taxon>Bacillaceae</taxon>
        <taxon>Pallidibacillus</taxon>
    </lineage>
</organism>
<evidence type="ECO:0000313" key="2">
    <source>
        <dbReference type="EMBL" id="MCU9594168.1"/>
    </source>
</evidence>
<dbReference type="Pfam" id="PF01944">
    <property type="entry name" value="SpoIIM"/>
    <property type="match status" value="1"/>
</dbReference>
<name>A0ABT2WER1_9BACI</name>
<protein>
    <submittedName>
        <fullName evidence="2">Stage II sporulation protein M</fullName>
    </submittedName>
</protein>
<gene>
    <name evidence="2" type="ORF">OEV82_06835</name>
</gene>
<reference evidence="2 3" key="1">
    <citation type="submission" date="2022-10" db="EMBL/GenBank/DDBJ databases">
        <title>Description of Fervidibacillus gen. nov. in the family Fervidibacillaceae fam. nov. with two species, Fervidibacillus albus sp. nov., and Fervidibacillus halotolerans sp. nov., isolated from tidal flat sediments.</title>
        <authorList>
            <person name="Kwon K.K."/>
            <person name="Yang S.-H."/>
        </authorList>
    </citation>
    <scope>NUCLEOTIDE SEQUENCE [LARGE SCALE GENOMIC DNA]</scope>
    <source>
        <strain evidence="2 3">DSM 23332</strain>
    </source>
</reference>
<dbReference type="PANTHER" id="PTHR35337">
    <property type="entry name" value="SLR1478 PROTEIN"/>
    <property type="match status" value="1"/>
</dbReference>
<dbReference type="EMBL" id="JAOUSE010000014">
    <property type="protein sequence ID" value="MCU9594168.1"/>
    <property type="molecule type" value="Genomic_DNA"/>
</dbReference>
<feature type="transmembrane region" description="Helical" evidence="1">
    <location>
        <begin position="180"/>
        <end position="203"/>
    </location>
</feature>
<dbReference type="InterPro" id="IPR002798">
    <property type="entry name" value="SpoIIM-like"/>
</dbReference>
<sequence>MKNIYQQQWQLFKQSYWKTFVSLFLLFIIAAFVSYNYMLNNQALMNEFMLQIMQMFEETELLKPGTSSPELALGLFINNTRASLLIALTGFIPIFLPALSILFFNGAIMGVLFAFMSTHGVEVSIFSMLMTGIVPHGVFEIPAVILSGAIAFYLSLGIFRKLNDRQYSFKTCVLNAGKTFLFVVVPLLIIAAIVEAFITPLIMTSTVI</sequence>
<feature type="transmembrane region" description="Helical" evidence="1">
    <location>
        <begin position="111"/>
        <end position="135"/>
    </location>
</feature>
<proteinExistence type="predicted"/>
<keyword evidence="1" id="KW-0472">Membrane</keyword>
<evidence type="ECO:0000313" key="3">
    <source>
        <dbReference type="Proteomes" id="UP001208656"/>
    </source>
</evidence>
<feature type="transmembrane region" description="Helical" evidence="1">
    <location>
        <begin position="20"/>
        <end position="39"/>
    </location>
</feature>
<feature type="transmembrane region" description="Helical" evidence="1">
    <location>
        <begin position="141"/>
        <end position="159"/>
    </location>
</feature>
<accession>A0ABT2WER1</accession>
<evidence type="ECO:0000256" key="1">
    <source>
        <dbReference type="SAM" id="Phobius"/>
    </source>
</evidence>